<dbReference type="PANTHER" id="PTHR33055">
    <property type="entry name" value="TRANSPOSASE FOR INSERTION SEQUENCE ELEMENT IS1111A"/>
    <property type="match status" value="1"/>
</dbReference>
<gene>
    <name evidence="4" type="ORF">A3G99_02960</name>
</gene>
<reference evidence="4 5" key="1">
    <citation type="journal article" date="2016" name="Nat. Commun.">
        <title>Thousands of microbial genomes shed light on interconnected biogeochemical processes in an aquifer system.</title>
        <authorList>
            <person name="Anantharaman K."/>
            <person name="Brown C.T."/>
            <person name="Hug L.A."/>
            <person name="Sharon I."/>
            <person name="Castelle C.J."/>
            <person name="Probst A.J."/>
            <person name="Thomas B.C."/>
            <person name="Singh A."/>
            <person name="Wilkins M.J."/>
            <person name="Karaoz U."/>
            <person name="Brodie E.L."/>
            <person name="Williams K.H."/>
            <person name="Hubbard S.S."/>
            <person name="Banfield J.F."/>
        </authorList>
    </citation>
    <scope>NUCLEOTIDE SEQUENCE [LARGE SCALE GENOMIC DNA]</scope>
</reference>
<dbReference type="EMBL" id="MHWT01000024">
    <property type="protein sequence ID" value="OHB12017.1"/>
    <property type="molecule type" value="Genomic_DNA"/>
</dbReference>
<dbReference type="GO" id="GO:0006313">
    <property type="term" value="P:DNA transposition"/>
    <property type="evidence" value="ECO:0007669"/>
    <property type="project" value="InterPro"/>
</dbReference>
<dbReference type="Pfam" id="PF02371">
    <property type="entry name" value="Transposase_20"/>
    <property type="match status" value="1"/>
</dbReference>
<dbReference type="Pfam" id="PF01548">
    <property type="entry name" value="DEDD_Tnp_IS110"/>
    <property type="match status" value="1"/>
</dbReference>
<feature type="domain" description="Transposase IS116/IS110/IS902 C-terminal" evidence="3">
    <location>
        <begin position="277"/>
        <end position="362"/>
    </location>
</feature>
<dbReference type="GO" id="GO:0003677">
    <property type="term" value="F:DNA binding"/>
    <property type="evidence" value="ECO:0007669"/>
    <property type="project" value="InterPro"/>
</dbReference>
<feature type="region of interest" description="Disordered" evidence="1">
    <location>
        <begin position="313"/>
        <end position="333"/>
    </location>
</feature>
<evidence type="ECO:0000313" key="4">
    <source>
        <dbReference type="EMBL" id="OHB12017.1"/>
    </source>
</evidence>
<organism evidence="4 5">
    <name type="scientific">Candidatus Zambryskibacteria bacterium RIFCSPLOWO2_12_FULL_39_23</name>
    <dbReference type="NCBI Taxonomy" id="1802776"/>
    <lineage>
        <taxon>Bacteria</taxon>
        <taxon>Candidatus Zambryskiibacteriota</taxon>
    </lineage>
</organism>
<dbReference type="InterPro" id="IPR003346">
    <property type="entry name" value="Transposase_20"/>
</dbReference>
<evidence type="ECO:0000259" key="3">
    <source>
        <dbReference type="Pfam" id="PF02371"/>
    </source>
</evidence>
<dbReference type="PANTHER" id="PTHR33055:SF16">
    <property type="entry name" value="TRANSPOSASE FOR INSERTION SEQUENCE ELEMENT IS1547"/>
    <property type="match status" value="1"/>
</dbReference>
<feature type="non-terminal residue" evidence="4">
    <location>
        <position position="382"/>
    </location>
</feature>
<proteinExistence type="predicted"/>
<feature type="domain" description="Transposase IS110-like N-terminal" evidence="2">
    <location>
        <begin position="49"/>
        <end position="207"/>
    </location>
</feature>
<evidence type="ECO:0000259" key="2">
    <source>
        <dbReference type="Pfam" id="PF01548"/>
    </source>
</evidence>
<protein>
    <submittedName>
        <fullName evidence="4">Uncharacterized protein</fullName>
    </submittedName>
</protein>
<dbReference type="NCBIfam" id="NF033542">
    <property type="entry name" value="transpos_IS110"/>
    <property type="match status" value="1"/>
</dbReference>
<sequence length="382" mass="44023">MLPRALFTQSAWWLMIKEYWDLYCLGSKATLTIKTNNNMNTLNERSIVVGVDVHKYSHTAVAMNAWGEEKGKIDFSNNNLETYTDWLLHMGLKENIVIGLEDVNSYGIHLVERLRDNNFHIRYVPAILTERERKVSTKREKSDSVDAKRVGKVLLTKYEQTLPAKESIAEKRELDIARGLDLLLMERKDLVRSKTIVKNQLHGLIHQQYTESYRLHCPRSFSKKATRWFLTDLKENETILAESIKRRLARLLFVEDQIYTISKEVAVIGERSKEVSAITTIHGCGMVTACSIMAEVITIKRFKNKHHFSSYAGISPTPHSSGRKNTMHTNPFGNRQLNRSLHTIALSQIAIKGDPVGKEYYQRKLKEGKTKLWALRCLKHQL</sequence>
<dbReference type="GO" id="GO:0004803">
    <property type="term" value="F:transposase activity"/>
    <property type="evidence" value="ECO:0007669"/>
    <property type="project" value="InterPro"/>
</dbReference>
<comment type="caution">
    <text evidence="4">The sequence shown here is derived from an EMBL/GenBank/DDBJ whole genome shotgun (WGS) entry which is preliminary data.</text>
</comment>
<dbReference type="AlphaFoldDB" id="A0A1G2URJ9"/>
<accession>A0A1G2URJ9</accession>
<name>A0A1G2URJ9_9BACT</name>
<dbReference type="Proteomes" id="UP000176558">
    <property type="component" value="Unassembled WGS sequence"/>
</dbReference>
<evidence type="ECO:0000256" key="1">
    <source>
        <dbReference type="SAM" id="MobiDB-lite"/>
    </source>
</evidence>
<dbReference type="InterPro" id="IPR047650">
    <property type="entry name" value="Transpos_IS110"/>
</dbReference>
<dbReference type="InterPro" id="IPR002525">
    <property type="entry name" value="Transp_IS110-like_N"/>
</dbReference>
<evidence type="ECO:0000313" key="5">
    <source>
        <dbReference type="Proteomes" id="UP000176558"/>
    </source>
</evidence>